<dbReference type="SUPFAM" id="SSF55729">
    <property type="entry name" value="Acyl-CoA N-acyltransferases (Nat)"/>
    <property type="match status" value="1"/>
</dbReference>
<protein>
    <submittedName>
        <fullName evidence="2">GNAT family N-acetyltransferase</fullName>
        <ecNumber evidence="2">2.3.1.-</ecNumber>
    </submittedName>
</protein>
<keyword evidence="2" id="KW-0808">Transferase</keyword>
<organism evidence="2 3">
    <name type="scientific">Maribacter cobaltidurans</name>
    <dbReference type="NCBI Taxonomy" id="1178778"/>
    <lineage>
        <taxon>Bacteria</taxon>
        <taxon>Pseudomonadati</taxon>
        <taxon>Bacteroidota</taxon>
        <taxon>Flavobacteriia</taxon>
        <taxon>Flavobacteriales</taxon>
        <taxon>Flavobacteriaceae</taxon>
        <taxon>Maribacter</taxon>
    </lineage>
</organism>
<dbReference type="RefSeq" id="WP_272651844.1">
    <property type="nucleotide sequence ID" value="NZ_JAZDDG010000006.1"/>
</dbReference>
<dbReference type="InterPro" id="IPR038740">
    <property type="entry name" value="BioF2-like_GNAT_dom"/>
</dbReference>
<accession>A0ABU7IVY1</accession>
<comment type="caution">
    <text evidence="2">The sequence shown here is derived from an EMBL/GenBank/DDBJ whole genome shotgun (WGS) entry which is preliminary data.</text>
</comment>
<evidence type="ECO:0000313" key="2">
    <source>
        <dbReference type="EMBL" id="MEE1977154.1"/>
    </source>
</evidence>
<feature type="domain" description="BioF2-like acetyltransferase" evidence="1">
    <location>
        <begin position="156"/>
        <end position="279"/>
    </location>
</feature>
<name>A0ABU7IVY1_9FLAO</name>
<dbReference type="EMBL" id="JAZDDG010000006">
    <property type="protein sequence ID" value="MEE1977154.1"/>
    <property type="molecule type" value="Genomic_DNA"/>
</dbReference>
<reference evidence="2 3" key="1">
    <citation type="submission" date="2024-01" db="EMBL/GenBank/DDBJ databases">
        <title>Maribacter spp. originated from different algae showed divergent polysaccharides utilization ability.</title>
        <authorList>
            <person name="Wang H."/>
            <person name="Wu Y."/>
        </authorList>
    </citation>
    <scope>NUCLEOTIDE SEQUENCE [LARGE SCALE GENOMIC DNA]</scope>
    <source>
        <strain evidence="2 3">PR1</strain>
    </source>
</reference>
<dbReference type="EC" id="2.3.1.-" evidence="2"/>
<dbReference type="Gene3D" id="3.40.630.30">
    <property type="match status" value="1"/>
</dbReference>
<dbReference type="Pfam" id="PF13480">
    <property type="entry name" value="Acetyltransf_6"/>
    <property type="match status" value="1"/>
</dbReference>
<evidence type="ECO:0000313" key="3">
    <source>
        <dbReference type="Proteomes" id="UP001356308"/>
    </source>
</evidence>
<proteinExistence type="predicted"/>
<keyword evidence="3" id="KW-1185">Reference proteome</keyword>
<keyword evidence="2" id="KW-0012">Acyltransferase</keyword>
<sequence length="330" mass="38755">MIEVRKYLASDKDAWDTFIDCSKNSTFLFKRDFMDYHKHKFDDFSVVVFDQHKLIAALPAHSIDSQTIASHLGLSYGSLILQKDEKLQRILLIIFELLKFLRSLEIHKIIFQEFHQFYNTIPSDEVVYGLHLLKAELNLRQIVSVINLQDRISYTKNRRRNRNKALQLGIMVKEVSEFDEYWNEILIPNLKERYNAYPTHTLQEITQLHDSFPENIRQFNAYLNGKIIAGTTIFESRNVARVQYNSANQLGKQSGASDLLYSELIESVFKHKNYFDFGTSFDSDCMNFELLNWKETFGARAFSVDTYEIKTENYQLLMNYLPTESVMESL</sequence>
<evidence type="ECO:0000259" key="1">
    <source>
        <dbReference type="Pfam" id="PF13480"/>
    </source>
</evidence>
<dbReference type="InterPro" id="IPR016181">
    <property type="entry name" value="Acyl_CoA_acyltransferase"/>
</dbReference>
<dbReference type="GO" id="GO:0016746">
    <property type="term" value="F:acyltransferase activity"/>
    <property type="evidence" value="ECO:0007669"/>
    <property type="project" value="UniProtKB-KW"/>
</dbReference>
<gene>
    <name evidence="2" type="ORF">V1I91_13790</name>
</gene>
<dbReference type="Proteomes" id="UP001356308">
    <property type="component" value="Unassembled WGS sequence"/>
</dbReference>